<keyword evidence="5" id="KW-0804">Transcription</keyword>
<dbReference type="Pfam" id="PF00486">
    <property type="entry name" value="Trans_reg_C"/>
    <property type="match status" value="1"/>
</dbReference>
<dbReference type="Gene3D" id="1.10.10.10">
    <property type="entry name" value="Winged helix-like DNA-binding domain superfamily/Winged helix DNA-binding domain"/>
    <property type="match status" value="1"/>
</dbReference>
<dbReference type="InterPro" id="IPR001867">
    <property type="entry name" value="OmpR/PhoB-type_DNA-bd"/>
</dbReference>
<evidence type="ECO:0000313" key="12">
    <source>
        <dbReference type="EMBL" id="STY96489.1"/>
    </source>
</evidence>
<dbReference type="Proteomes" id="UP000255230">
    <property type="component" value="Unassembled WGS sequence"/>
</dbReference>
<dbReference type="InterPro" id="IPR016032">
    <property type="entry name" value="Sig_transdc_resp-reg_C-effctor"/>
</dbReference>
<dbReference type="GO" id="GO:0032993">
    <property type="term" value="C:protein-DNA complex"/>
    <property type="evidence" value="ECO:0007669"/>
    <property type="project" value="TreeGrafter"/>
</dbReference>
<evidence type="ECO:0000256" key="6">
    <source>
        <dbReference type="PROSITE-ProRule" id="PRU00169"/>
    </source>
</evidence>
<dbReference type="Pfam" id="PF00072">
    <property type="entry name" value="Response_reg"/>
    <property type="match status" value="1"/>
</dbReference>
<dbReference type="InterPro" id="IPR011006">
    <property type="entry name" value="CheY-like_superfamily"/>
</dbReference>
<name>A0A0X8K6A5_FAUOS</name>
<dbReference type="SMART" id="SM00862">
    <property type="entry name" value="Trans_reg_C"/>
    <property type="match status" value="1"/>
</dbReference>
<dbReference type="GO" id="GO:0000156">
    <property type="term" value="F:phosphorelay response regulator activity"/>
    <property type="evidence" value="ECO:0007669"/>
    <property type="project" value="TreeGrafter"/>
</dbReference>
<dbReference type="SUPFAM" id="SSF46894">
    <property type="entry name" value="C-terminal effector domain of the bipartite response regulators"/>
    <property type="match status" value="1"/>
</dbReference>
<dbReference type="PROSITE" id="PS51755">
    <property type="entry name" value="OMPR_PHOB"/>
    <property type="match status" value="1"/>
</dbReference>
<dbReference type="GeneID" id="35778693"/>
<reference evidence="10" key="3">
    <citation type="submission" date="2019-04" db="EMBL/GenBank/DDBJ databases">
        <title>Moraxella osloensis CCUG 73412, isolated from corneal scrapings as causative agent of keratitis.</title>
        <authorList>
            <person name="Connolly G."/>
            <person name="Jaen-Luchoro D."/>
            <person name="Pinyeiro-Iglesias B."/>
            <person name="Curry A."/>
            <person name="Knowles S."/>
            <person name="Moore E.R.B."/>
        </authorList>
    </citation>
    <scope>NUCLEOTIDE SEQUENCE</scope>
    <source>
        <strain evidence="10">CCUG 73412</strain>
    </source>
</reference>
<feature type="domain" description="OmpR/PhoB-type" evidence="9">
    <location>
        <begin position="142"/>
        <end position="242"/>
    </location>
</feature>
<dbReference type="CDD" id="cd00383">
    <property type="entry name" value="trans_reg_C"/>
    <property type="match status" value="1"/>
</dbReference>
<evidence type="ECO:0000313" key="10">
    <source>
        <dbReference type="EMBL" id="MDI4509936.1"/>
    </source>
</evidence>
<dbReference type="EMBL" id="SSCJ01000005">
    <property type="protein sequence ID" value="MDI4509936.1"/>
    <property type="molecule type" value="Genomic_DNA"/>
</dbReference>
<dbReference type="KEGG" id="mos:AXE82_06040"/>
<dbReference type="GO" id="GO:0000976">
    <property type="term" value="F:transcription cis-regulatory region binding"/>
    <property type="evidence" value="ECO:0007669"/>
    <property type="project" value="TreeGrafter"/>
</dbReference>
<keyword evidence="14" id="KW-1185">Reference proteome</keyword>
<evidence type="ECO:0000256" key="4">
    <source>
        <dbReference type="ARBA" id="ARBA00023125"/>
    </source>
</evidence>
<reference evidence="12 14" key="2">
    <citation type="submission" date="2018-06" db="EMBL/GenBank/DDBJ databases">
        <authorList>
            <consortium name="Pathogen Informatics"/>
            <person name="Doyle S."/>
        </authorList>
    </citation>
    <scope>NUCLEOTIDE SEQUENCE [LARGE SCALE GENOMIC DNA]</scope>
    <source>
        <strain evidence="12 14">NCTC10465</strain>
    </source>
</reference>
<evidence type="ECO:0000256" key="3">
    <source>
        <dbReference type="ARBA" id="ARBA00023015"/>
    </source>
</evidence>
<dbReference type="SMART" id="SM00448">
    <property type="entry name" value="REC"/>
    <property type="match status" value="1"/>
</dbReference>
<keyword evidence="4 7" id="KW-0238">DNA-binding</keyword>
<evidence type="ECO:0000256" key="2">
    <source>
        <dbReference type="ARBA" id="ARBA00023012"/>
    </source>
</evidence>
<dbReference type="Gene3D" id="6.10.250.690">
    <property type="match status" value="1"/>
</dbReference>
<feature type="domain" description="Response regulatory" evidence="8">
    <location>
        <begin position="10"/>
        <end position="130"/>
    </location>
</feature>
<dbReference type="EMBL" id="UGPY01000001">
    <property type="protein sequence ID" value="STY96489.1"/>
    <property type="molecule type" value="Genomic_DNA"/>
</dbReference>
<dbReference type="EMBL" id="LZMT01000011">
    <property type="protein sequence ID" value="OBX65266.1"/>
    <property type="molecule type" value="Genomic_DNA"/>
</dbReference>
<organism evidence="12 14">
    <name type="scientific">Faucicola osloensis</name>
    <name type="common">Moraxella osloensis</name>
    <dbReference type="NCBI Taxonomy" id="34062"/>
    <lineage>
        <taxon>Bacteria</taxon>
        <taxon>Pseudomonadati</taxon>
        <taxon>Pseudomonadota</taxon>
        <taxon>Gammaproteobacteria</taxon>
        <taxon>Moraxellales</taxon>
        <taxon>Moraxellaceae</taxon>
        <taxon>Faucicola</taxon>
    </lineage>
</organism>
<dbReference type="InterPro" id="IPR001789">
    <property type="entry name" value="Sig_transdc_resp-reg_receiver"/>
</dbReference>
<evidence type="ECO:0000256" key="5">
    <source>
        <dbReference type="ARBA" id="ARBA00023163"/>
    </source>
</evidence>
<dbReference type="PANTHER" id="PTHR48111:SF1">
    <property type="entry name" value="TWO-COMPONENT RESPONSE REGULATOR ORR33"/>
    <property type="match status" value="1"/>
</dbReference>
<evidence type="ECO:0000313" key="13">
    <source>
        <dbReference type="Proteomes" id="UP000092509"/>
    </source>
</evidence>
<feature type="modified residue" description="4-aspartylphosphate" evidence="6">
    <location>
        <position position="61"/>
    </location>
</feature>
<evidence type="ECO:0000313" key="11">
    <source>
        <dbReference type="EMBL" id="OBX65266.1"/>
    </source>
</evidence>
<keyword evidence="2" id="KW-0902">Two-component regulatory system</keyword>
<evidence type="ECO:0000256" key="7">
    <source>
        <dbReference type="PROSITE-ProRule" id="PRU01091"/>
    </source>
</evidence>
<protein>
    <submittedName>
        <fullName evidence="11">DNA-binding response regulator</fullName>
    </submittedName>
    <submittedName>
        <fullName evidence="10">Response regulator transcription factor</fullName>
    </submittedName>
    <submittedName>
        <fullName evidence="12">Transcriptional regulatory protein YycF</fullName>
    </submittedName>
</protein>
<dbReference type="SUPFAM" id="SSF52172">
    <property type="entry name" value="CheY-like"/>
    <property type="match status" value="1"/>
</dbReference>
<dbReference type="GO" id="GO:0006355">
    <property type="term" value="P:regulation of DNA-templated transcription"/>
    <property type="evidence" value="ECO:0007669"/>
    <property type="project" value="InterPro"/>
</dbReference>
<evidence type="ECO:0000259" key="9">
    <source>
        <dbReference type="PROSITE" id="PS51755"/>
    </source>
</evidence>
<dbReference type="PROSITE" id="PS50110">
    <property type="entry name" value="RESPONSE_REGULATORY"/>
    <property type="match status" value="1"/>
</dbReference>
<dbReference type="GO" id="GO:0005829">
    <property type="term" value="C:cytosol"/>
    <property type="evidence" value="ECO:0007669"/>
    <property type="project" value="TreeGrafter"/>
</dbReference>
<sequence length="245" mass="28042">MEENNSGTKTVLLIEDDPDLAELISEYLGMNYYEVQHAPTATEGLETLFNPAKSIDLVILDLMLPDMDGMQVCQRIRQHKDSRLAQTAIIMLTAKGDTTDRVLGLEMGADDYVSKPFEPRELLARIRAVMRRHDLPLHQQKEDNLVFGRLKVYPDSHEVTIDDEPVRLTTHQFQLLHYFATHSGKVLSREQLWHAMPNDDSSDNIDRAIDVHISRLRALIEDNPRQPKRIITVRGVGYQFATDQV</sequence>
<dbReference type="AlphaFoldDB" id="A0A0X8K6A5"/>
<proteinExistence type="predicted"/>
<dbReference type="PANTHER" id="PTHR48111">
    <property type="entry name" value="REGULATOR OF RPOS"/>
    <property type="match status" value="1"/>
</dbReference>
<dbReference type="Gene3D" id="3.40.50.2300">
    <property type="match status" value="1"/>
</dbReference>
<reference evidence="11 13" key="1">
    <citation type="submission" date="2016-06" db="EMBL/GenBank/DDBJ databases">
        <title>Draft genome of Moraxella osloensis CCUG 67237.</title>
        <authorList>
            <person name="Salva-Serra F."/>
            <person name="Engstrom-Jakobsson H."/>
            <person name="Thorell K."/>
            <person name="Gonzales-Siles L."/>
            <person name="Karlsson R."/>
            <person name="Boulund F."/>
            <person name="Engstrand L."/>
            <person name="Kristiansson E."/>
            <person name="Moore E."/>
        </authorList>
    </citation>
    <scope>NUCLEOTIDE SEQUENCE [LARGE SCALE GENOMIC DNA]</scope>
    <source>
        <strain evidence="11 13">CCUG 67237</strain>
    </source>
</reference>
<accession>A0A0X8K6A5</accession>
<dbReference type="RefSeq" id="WP_062332572.1">
    <property type="nucleotide sequence ID" value="NZ_CALTVS010000008.1"/>
</dbReference>
<evidence type="ECO:0000259" key="8">
    <source>
        <dbReference type="PROSITE" id="PS50110"/>
    </source>
</evidence>
<dbReference type="InterPro" id="IPR036388">
    <property type="entry name" value="WH-like_DNA-bd_sf"/>
</dbReference>
<keyword evidence="3" id="KW-0805">Transcription regulation</keyword>
<dbReference type="InterPro" id="IPR039420">
    <property type="entry name" value="WalR-like"/>
</dbReference>
<gene>
    <name evidence="12" type="primary">yycF</name>
    <name evidence="11" type="ORF">A9299_09400</name>
    <name evidence="10" type="ORF">E6P75_06910</name>
    <name evidence="12" type="ORF">NCTC10465_00245</name>
</gene>
<evidence type="ECO:0000313" key="14">
    <source>
        <dbReference type="Proteomes" id="UP000255230"/>
    </source>
</evidence>
<evidence type="ECO:0000256" key="1">
    <source>
        <dbReference type="ARBA" id="ARBA00022553"/>
    </source>
</evidence>
<feature type="DNA-binding region" description="OmpR/PhoB-type" evidence="7">
    <location>
        <begin position="142"/>
        <end position="242"/>
    </location>
</feature>
<keyword evidence="1 6" id="KW-0597">Phosphoprotein</keyword>
<dbReference type="OrthoDB" id="9802426at2"/>